<dbReference type="EMBL" id="FOMQ01000004">
    <property type="protein sequence ID" value="SFD62131.1"/>
    <property type="molecule type" value="Genomic_DNA"/>
</dbReference>
<feature type="transmembrane region" description="Helical" evidence="8">
    <location>
        <begin position="224"/>
        <end position="246"/>
    </location>
</feature>
<evidence type="ECO:0000256" key="1">
    <source>
        <dbReference type="ARBA" id="ARBA00004651"/>
    </source>
</evidence>
<evidence type="ECO:0000256" key="8">
    <source>
        <dbReference type="SAM" id="Phobius"/>
    </source>
</evidence>
<feature type="transmembrane region" description="Helical" evidence="8">
    <location>
        <begin position="139"/>
        <end position="166"/>
    </location>
</feature>
<feature type="transmembrane region" description="Helical" evidence="8">
    <location>
        <begin position="20"/>
        <end position="38"/>
    </location>
</feature>
<feature type="transmembrane region" description="Helical" evidence="8">
    <location>
        <begin position="50"/>
        <end position="69"/>
    </location>
</feature>
<feature type="transmembrane region" description="Helical" evidence="8">
    <location>
        <begin position="448"/>
        <end position="466"/>
    </location>
</feature>
<feature type="transmembrane region" description="Helical" evidence="8">
    <location>
        <begin position="292"/>
        <end position="314"/>
    </location>
</feature>
<feature type="domain" description="NADH:quinone oxidoreductase/Mrp antiporter transmembrane" evidence="9">
    <location>
        <begin position="147"/>
        <end position="455"/>
    </location>
</feature>
<dbReference type="PANTHER" id="PTHR42703:SF1">
    <property type="entry name" value="NA(+)_H(+) ANTIPORTER SUBUNIT D1"/>
    <property type="match status" value="1"/>
</dbReference>
<keyword evidence="11" id="KW-1185">Reference proteome</keyword>
<evidence type="ECO:0000313" key="11">
    <source>
        <dbReference type="Proteomes" id="UP000199517"/>
    </source>
</evidence>
<keyword evidence="4 7" id="KW-0812">Transmembrane</keyword>
<evidence type="ECO:0000256" key="4">
    <source>
        <dbReference type="ARBA" id="ARBA00022692"/>
    </source>
</evidence>
<keyword evidence="5 8" id="KW-1133">Transmembrane helix</keyword>
<feature type="transmembrane region" description="Helical" evidence="8">
    <location>
        <begin position="416"/>
        <end position="436"/>
    </location>
</feature>
<evidence type="ECO:0000256" key="7">
    <source>
        <dbReference type="RuleBase" id="RU000320"/>
    </source>
</evidence>
<feature type="transmembrane region" description="Helical" evidence="8">
    <location>
        <begin position="258"/>
        <end position="280"/>
    </location>
</feature>
<dbReference type="OrthoDB" id="9768329at2"/>
<dbReference type="PANTHER" id="PTHR42703">
    <property type="entry name" value="NADH DEHYDROGENASE"/>
    <property type="match status" value="1"/>
</dbReference>
<gene>
    <name evidence="10" type="ORF">SAMN04489710_10454</name>
</gene>
<feature type="transmembrane region" description="Helical" evidence="8">
    <location>
        <begin position="178"/>
        <end position="203"/>
    </location>
</feature>
<evidence type="ECO:0000313" key="10">
    <source>
        <dbReference type="EMBL" id="SFD62131.1"/>
    </source>
</evidence>
<feature type="transmembrane region" description="Helical" evidence="8">
    <location>
        <begin position="350"/>
        <end position="371"/>
    </location>
</feature>
<dbReference type="InterPro" id="IPR050586">
    <property type="entry name" value="CPA3_Na-H_Antiporter_D"/>
</dbReference>
<name>A0A1I1TU12_9BURK</name>
<keyword evidence="6 8" id="KW-0472">Membrane</keyword>
<feature type="transmembrane region" description="Helical" evidence="8">
    <location>
        <begin position="89"/>
        <end position="118"/>
    </location>
</feature>
<feature type="transmembrane region" description="Helical" evidence="8">
    <location>
        <begin position="320"/>
        <end position="338"/>
    </location>
</feature>
<sequence length="603" mass="62983">MNAALQAQWSQAVAALMPHLMLAPIMLPLLTAALMLLLREERQRLKLGMNLVSTLIGLGVSLALLFWTHQSGKPVTMGVYLPGNWPAPFGIVLALDRLSALMLVLTSAIAACAIVFAAARWHRAGVHFHPLFQFQLMGLAGAFLTADLFNLFVFFEIMLAASYGLLLHGSGRVRVQAGLHYIAVNLAASSLFLIGVSMLYGITGTLNMADLAQTIPHVADADRGLLHTAAGILATAFLIKAAVWPLNFWLVPAYSAASAPAGALFALMTKVGVYTILRLWTLMFGQEAGPSAHFGSLWLIGGGLITMAFGAIGMLGSQRIATLAGYAAILSSGTLLAASGFGQNLLTAGLLYYLPSSTLAVSALFLLTDLIDRWRNDGSTLAPHELDDDAPFLTPELVPTERLNLDEQEMVLVGRVIPAAAAFLGLAFLLCTLVIAGLPPLSGFVGKFAMLTALLNPLGLGVSPGAQTGSVGWVLFTMLIATGLLALLALTRTGMRHFWTTHDRPAPQLRVLEGVPIAVLLAGCIGLALQAGPVMQFTQATANALHAPRGYIDAVMSARPLPGPATPEGAGAGASARRAVDMAAGAAAEGAAARMPTPGGSAP</sequence>
<dbReference type="STRING" id="32040.SAMN04489710_10454"/>
<evidence type="ECO:0000256" key="3">
    <source>
        <dbReference type="ARBA" id="ARBA00022475"/>
    </source>
</evidence>
<reference evidence="11" key="1">
    <citation type="submission" date="2016-10" db="EMBL/GenBank/DDBJ databases">
        <authorList>
            <person name="Varghese N."/>
            <person name="Submissions S."/>
        </authorList>
    </citation>
    <scope>NUCLEOTIDE SEQUENCE [LARGE SCALE GENOMIC DNA]</scope>
    <source>
        <strain evidence="11">DSM 7481</strain>
    </source>
</reference>
<accession>A0A1I1TU12</accession>
<dbReference type="GO" id="GO:0005886">
    <property type="term" value="C:plasma membrane"/>
    <property type="evidence" value="ECO:0007669"/>
    <property type="project" value="UniProtKB-SubCell"/>
</dbReference>
<evidence type="ECO:0000259" key="9">
    <source>
        <dbReference type="Pfam" id="PF00361"/>
    </source>
</evidence>
<feature type="transmembrane region" description="Helical" evidence="8">
    <location>
        <begin position="472"/>
        <end position="490"/>
    </location>
</feature>
<proteinExistence type="inferred from homology"/>
<dbReference type="AlphaFoldDB" id="A0A1I1TU12"/>
<evidence type="ECO:0000256" key="6">
    <source>
        <dbReference type="ARBA" id="ARBA00023136"/>
    </source>
</evidence>
<evidence type="ECO:0000256" key="2">
    <source>
        <dbReference type="ARBA" id="ARBA00005346"/>
    </source>
</evidence>
<comment type="subcellular location">
    <subcellularLocation>
        <location evidence="1">Cell membrane</location>
        <topology evidence="1">Multi-pass membrane protein</topology>
    </subcellularLocation>
    <subcellularLocation>
        <location evidence="7">Membrane</location>
        <topology evidence="7">Multi-pass membrane protein</topology>
    </subcellularLocation>
</comment>
<dbReference type="Pfam" id="PF00361">
    <property type="entry name" value="Proton_antipo_M"/>
    <property type="match status" value="1"/>
</dbReference>
<keyword evidence="3" id="KW-1003">Cell membrane</keyword>
<comment type="similarity">
    <text evidence="2">Belongs to the CPA3 antiporters (TC 2.A.63) subunit D family.</text>
</comment>
<dbReference type="InterPro" id="IPR001750">
    <property type="entry name" value="ND/Mrp_TM"/>
</dbReference>
<dbReference type="RefSeq" id="WP_092950555.1">
    <property type="nucleotide sequence ID" value="NZ_FOMQ01000004.1"/>
</dbReference>
<protein>
    <submittedName>
        <fullName evidence="10">Multisubunit potassium/proton antiporter, PhaD subunit</fullName>
    </submittedName>
</protein>
<dbReference type="NCBIfam" id="NF009309">
    <property type="entry name" value="PRK12666.1"/>
    <property type="match status" value="1"/>
</dbReference>
<evidence type="ECO:0000256" key="5">
    <source>
        <dbReference type="ARBA" id="ARBA00022989"/>
    </source>
</evidence>
<dbReference type="Proteomes" id="UP000199517">
    <property type="component" value="Unassembled WGS sequence"/>
</dbReference>
<organism evidence="10 11">
    <name type="scientific">Paracidovorax konjaci</name>
    <dbReference type="NCBI Taxonomy" id="32040"/>
    <lineage>
        <taxon>Bacteria</taxon>
        <taxon>Pseudomonadati</taxon>
        <taxon>Pseudomonadota</taxon>
        <taxon>Betaproteobacteria</taxon>
        <taxon>Burkholderiales</taxon>
        <taxon>Comamonadaceae</taxon>
        <taxon>Paracidovorax</taxon>
    </lineage>
</organism>
<feature type="transmembrane region" description="Helical" evidence="8">
    <location>
        <begin position="511"/>
        <end position="529"/>
    </location>
</feature>